<dbReference type="PANTHER" id="PTHR30093">
    <property type="entry name" value="GENERAL SECRETION PATHWAY PROTEIN G"/>
    <property type="match status" value="1"/>
</dbReference>
<dbReference type="RefSeq" id="WP_148073282.1">
    <property type="nucleotide sequence ID" value="NZ_CP042913.1"/>
</dbReference>
<dbReference type="AlphaFoldDB" id="A0A5B9Q6L3"/>
<dbReference type="InterPro" id="IPR045584">
    <property type="entry name" value="Pilin-like"/>
</dbReference>
<dbReference type="OrthoDB" id="255848at2"/>
<dbReference type="PANTHER" id="PTHR30093:SF2">
    <property type="entry name" value="TYPE II SECRETION SYSTEM PROTEIN H"/>
    <property type="match status" value="1"/>
</dbReference>
<sequence>MKKSEKAFTLVELLVVIAIIGILVALLLPAVQAAREAARRTGCLNNISQLALATHNYEFGVEHLPAGVINPTGPIRSEPDGQKVSWIVQILPYMEMSTVYELFDQEAGAFAPVNAPIRAVSVSLLMCPSFPGSEKNQDETIAFGTYAGCHDGSETPIDDDNNGVMFLNSNIRYSDILDGSSQTLLIGEMMPLESSLGWVSGTRATLRNTSKIESRYRWSQRNKEAESDPPGPLEVGGFDSAHPGIVNIALADGSSRALNVDTDEKVLEQLGNRADGVLQKEY</sequence>
<accession>A0A5B9Q6L3</accession>
<dbReference type="Pfam" id="PF07963">
    <property type="entry name" value="N_methyl"/>
    <property type="match status" value="1"/>
</dbReference>
<dbReference type="KEGG" id="bgok:Pr1d_19460"/>
<evidence type="ECO:0000259" key="1">
    <source>
        <dbReference type="Pfam" id="PF07596"/>
    </source>
</evidence>
<dbReference type="Proteomes" id="UP000323917">
    <property type="component" value="Chromosome"/>
</dbReference>
<dbReference type="NCBIfam" id="TIGR04294">
    <property type="entry name" value="pre_pil_HX9DG"/>
    <property type="match status" value="1"/>
</dbReference>
<evidence type="ECO:0000313" key="3">
    <source>
        <dbReference type="Proteomes" id="UP000323917"/>
    </source>
</evidence>
<name>A0A5B9Q6L3_9BACT</name>
<dbReference type="Gene3D" id="3.30.700.10">
    <property type="entry name" value="Glycoprotein, Type 4 Pilin"/>
    <property type="match status" value="1"/>
</dbReference>
<evidence type="ECO:0000313" key="2">
    <source>
        <dbReference type="EMBL" id="QEG34664.1"/>
    </source>
</evidence>
<dbReference type="InterPro" id="IPR011453">
    <property type="entry name" value="DUF1559"/>
</dbReference>
<dbReference type="InterPro" id="IPR027558">
    <property type="entry name" value="Pre_pil_HX9DG_C"/>
</dbReference>
<organism evidence="2 3">
    <name type="scientific">Bythopirellula goksoeyrii</name>
    <dbReference type="NCBI Taxonomy" id="1400387"/>
    <lineage>
        <taxon>Bacteria</taxon>
        <taxon>Pseudomonadati</taxon>
        <taxon>Planctomycetota</taxon>
        <taxon>Planctomycetia</taxon>
        <taxon>Pirellulales</taxon>
        <taxon>Lacipirellulaceae</taxon>
        <taxon>Bythopirellula</taxon>
    </lineage>
</organism>
<reference evidence="2 3" key="1">
    <citation type="submission" date="2019-08" db="EMBL/GenBank/DDBJ databases">
        <title>Deep-cultivation of Planctomycetes and their phenomic and genomic characterization uncovers novel biology.</title>
        <authorList>
            <person name="Wiegand S."/>
            <person name="Jogler M."/>
            <person name="Boedeker C."/>
            <person name="Pinto D."/>
            <person name="Vollmers J."/>
            <person name="Rivas-Marin E."/>
            <person name="Kohn T."/>
            <person name="Peeters S.H."/>
            <person name="Heuer A."/>
            <person name="Rast P."/>
            <person name="Oberbeckmann S."/>
            <person name="Bunk B."/>
            <person name="Jeske O."/>
            <person name="Meyerdierks A."/>
            <person name="Storesund J.E."/>
            <person name="Kallscheuer N."/>
            <person name="Luecker S."/>
            <person name="Lage O.M."/>
            <person name="Pohl T."/>
            <person name="Merkel B.J."/>
            <person name="Hornburger P."/>
            <person name="Mueller R.-W."/>
            <person name="Bruemmer F."/>
            <person name="Labrenz M."/>
            <person name="Spormann A.M."/>
            <person name="Op den Camp H."/>
            <person name="Overmann J."/>
            <person name="Amann R."/>
            <person name="Jetten M.S.M."/>
            <person name="Mascher T."/>
            <person name="Medema M.H."/>
            <person name="Devos D.P."/>
            <person name="Kaster A.-K."/>
            <person name="Ovreas L."/>
            <person name="Rohde M."/>
            <person name="Galperin M.Y."/>
            <person name="Jogler C."/>
        </authorList>
    </citation>
    <scope>NUCLEOTIDE SEQUENCE [LARGE SCALE GENOMIC DNA]</scope>
    <source>
        <strain evidence="2 3">Pr1d</strain>
    </source>
</reference>
<dbReference type="Pfam" id="PF07596">
    <property type="entry name" value="SBP_bac_10"/>
    <property type="match status" value="1"/>
</dbReference>
<feature type="domain" description="DUF1559" evidence="1">
    <location>
        <begin position="32"/>
        <end position="263"/>
    </location>
</feature>
<dbReference type="NCBIfam" id="TIGR02532">
    <property type="entry name" value="IV_pilin_GFxxxE"/>
    <property type="match status" value="1"/>
</dbReference>
<keyword evidence="3" id="KW-1185">Reference proteome</keyword>
<gene>
    <name evidence="2" type="ORF">Pr1d_19460</name>
</gene>
<proteinExistence type="predicted"/>
<protein>
    <submittedName>
        <fullName evidence="2">Putative major pilin subunit</fullName>
    </submittedName>
</protein>
<dbReference type="EMBL" id="CP042913">
    <property type="protein sequence ID" value="QEG34664.1"/>
    <property type="molecule type" value="Genomic_DNA"/>
</dbReference>
<dbReference type="InterPro" id="IPR012902">
    <property type="entry name" value="N_methyl_site"/>
</dbReference>
<dbReference type="SUPFAM" id="SSF54523">
    <property type="entry name" value="Pili subunits"/>
    <property type="match status" value="1"/>
</dbReference>